<dbReference type="AlphaFoldDB" id="A0A0S4IPI0"/>
<gene>
    <name evidence="1" type="ORF">BSAL_57640</name>
</gene>
<evidence type="ECO:0000313" key="2">
    <source>
        <dbReference type="Proteomes" id="UP000051952"/>
    </source>
</evidence>
<keyword evidence="2" id="KW-1185">Reference proteome</keyword>
<feature type="non-terminal residue" evidence="1">
    <location>
        <position position="1"/>
    </location>
</feature>
<accession>A0A0S4IPI0</accession>
<dbReference type="VEuPathDB" id="TriTrypDB:BSAL_57640"/>
<dbReference type="EMBL" id="CYKH01000219">
    <property type="protein sequence ID" value="CUE95581.1"/>
    <property type="molecule type" value="Genomic_DNA"/>
</dbReference>
<organism evidence="1 2">
    <name type="scientific">Bodo saltans</name>
    <name type="common">Flagellated protozoan</name>
    <dbReference type="NCBI Taxonomy" id="75058"/>
    <lineage>
        <taxon>Eukaryota</taxon>
        <taxon>Discoba</taxon>
        <taxon>Euglenozoa</taxon>
        <taxon>Kinetoplastea</taxon>
        <taxon>Metakinetoplastina</taxon>
        <taxon>Eubodonida</taxon>
        <taxon>Bodonidae</taxon>
        <taxon>Bodo</taxon>
    </lineage>
</organism>
<sequence length="184" mass="20134">THTLTCSLACGATLTLAIRRDTTKVTRPVSVEPEEILLSVTRGEVIGHVSARKNNTKNSAIAVIELVSSKFAAATTLEDWKPVVVLKGIQANVSVVITPTEPTAADGSDLSASGVEAEENEDVYRSVYDFLHHQEDYGLPTLSMTQVFEFVQHEGQVVHANRVRDATRRYIISARLGSPERPRH</sequence>
<proteinExistence type="predicted"/>
<protein>
    <submittedName>
        <fullName evidence="1">Uncharacterized protein</fullName>
    </submittedName>
</protein>
<feature type="non-terminal residue" evidence="1">
    <location>
        <position position="184"/>
    </location>
</feature>
<reference evidence="2" key="1">
    <citation type="submission" date="2015-09" db="EMBL/GenBank/DDBJ databases">
        <authorList>
            <consortium name="Pathogen Informatics"/>
        </authorList>
    </citation>
    <scope>NUCLEOTIDE SEQUENCE [LARGE SCALE GENOMIC DNA]</scope>
    <source>
        <strain evidence="2">Lake Konstanz</strain>
    </source>
</reference>
<dbReference type="Proteomes" id="UP000051952">
    <property type="component" value="Unassembled WGS sequence"/>
</dbReference>
<evidence type="ECO:0000313" key="1">
    <source>
        <dbReference type="EMBL" id="CUE95581.1"/>
    </source>
</evidence>
<name>A0A0S4IPI0_BODSA</name>